<evidence type="ECO:0000313" key="2">
    <source>
        <dbReference type="EMBL" id="GIY39190.1"/>
    </source>
</evidence>
<dbReference type="SUPFAM" id="SSF57277">
    <property type="entry name" value="Granulin repeat"/>
    <property type="match status" value="1"/>
</dbReference>
<name>A0AAV4SZI0_9ARAC</name>
<dbReference type="EMBL" id="BPLQ01008755">
    <property type="protein sequence ID" value="GIY39190.1"/>
    <property type="molecule type" value="Genomic_DNA"/>
</dbReference>
<evidence type="ECO:0000256" key="1">
    <source>
        <dbReference type="SAM" id="Phobius"/>
    </source>
</evidence>
<keyword evidence="1" id="KW-0812">Transmembrane</keyword>
<dbReference type="Proteomes" id="UP001054837">
    <property type="component" value="Unassembled WGS sequence"/>
</dbReference>
<protein>
    <submittedName>
        <fullName evidence="2">Uncharacterized protein</fullName>
    </submittedName>
</protein>
<gene>
    <name evidence="2" type="ORF">CDAR_102501</name>
</gene>
<sequence>MNPIEHLWDIIESICFVVVLLVGLTVSSPQFLSPNALLSSTDEDLVEPEDSLMVQSLKDMGVQMCEDKLHLCPATAECCKKDDGQWDCCPKVDVSVAGSMDLRKSAVPVSCPNAAGGGAGLSEKTQKNEESLISSKTCCI</sequence>
<dbReference type="AlphaFoldDB" id="A0AAV4SZI0"/>
<keyword evidence="1" id="KW-1133">Transmembrane helix</keyword>
<comment type="caution">
    <text evidence="2">The sequence shown here is derived from an EMBL/GenBank/DDBJ whole genome shotgun (WGS) entry which is preliminary data.</text>
</comment>
<proteinExistence type="predicted"/>
<evidence type="ECO:0000313" key="3">
    <source>
        <dbReference type="Proteomes" id="UP001054837"/>
    </source>
</evidence>
<keyword evidence="3" id="KW-1185">Reference proteome</keyword>
<keyword evidence="1" id="KW-0472">Membrane</keyword>
<feature type="transmembrane region" description="Helical" evidence="1">
    <location>
        <begin position="6"/>
        <end position="26"/>
    </location>
</feature>
<organism evidence="2 3">
    <name type="scientific">Caerostris darwini</name>
    <dbReference type="NCBI Taxonomy" id="1538125"/>
    <lineage>
        <taxon>Eukaryota</taxon>
        <taxon>Metazoa</taxon>
        <taxon>Ecdysozoa</taxon>
        <taxon>Arthropoda</taxon>
        <taxon>Chelicerata</taxon>
        <taxon>Arachnida</taxon>
        <taxon>Araneae</taxon>
        <taxon>Araneomorphae</taxon>
        <taxon>Entelegynae</taxon>
        <taxon>Araneoidea</taxon>
        <taxon>Araneidae</taxon>
        <taxon>Caerostris</taxon>
    </lineage>
</organism>
<accession>A0AAV4SZI0</accession>
<reference evidence="2 3" key="1">
    <citation type="submission" date="2021-06" db="EMBL/GenBank/DDBJ databases">
        <title>Caerostris darwini draft genome.</title>
        <authorList>
            <person name="Kono N."/>
            <person name="Arakawa K."/>
        </authorList>
    </citation>
    <scope>NUCLEOTIDE SEQUENCE [LARGE SCALE GENOMIC DNA]</scope>
</reference>